<gene>
    <name evidence="6" type="ORF">CF168_06540</name>
</gene>
<dbReference type="Gene3D" id="1.10.10.60">
    <property type="entry name" value="Homeodomain-like"/>
    <property type="match status" value="1"/>
</dbReference>
<dbReference type="PANTHER" id="PTHR47506">
    <property type="entry name" value="TRANSCRIPTIONAL REGULATORY PROTEIN"/>
    <property type="match status" value="1"/>
</dbReference>
<dbReference type="RefSeq" id="WP_089067368.1">
    <property type="nucleotide sequence ID" value="NZ_CP022358.1"/>
</dbReference>
<feature type="DNA-binding region" description="H-T-H motif" evidence="4">
    <location>
        <begin position="29"/>
        <end position="48"/>
    </location>
</feature>
<organism evidence="6 7">
    <name type="scientific">Shewanella bicestrii</name>
    <dbReference type="NCBI Taxonomy" id="2018305"/>
    <lineage>
        <taxon>Bacteria</taxon>
        <taxon>Pseudomonadati</taxon>
        <taxon>Pseudomonadota</taxon>
        <taxon>Gammaproteobacteria</taxon>
        <taxon>Alteromonadales</taxon>
        <taxon>Shewanellaceae</taxon>
        <taxon>Shewanella</taxon>
    </lineage>
</organism>
<dbReference type="SUPFAM" id="SSF48498">
    <property type="entry name" value="Tetracyclin repressor-like, C-terminal domain"/>
    <property type="match status" value="1"/>
</dbReference>
<dbReference type="Proteomes" id="UP000198367">
    <property type="component" value="Chromosome"/>
</dbReference>
<dbReference type="Pfam" id="PF00440">
    <property type="entry name" value="TetR_N"/>
    <property type="match status" value="1"/>
</dbReference>
<sequence length="203" mass="23275">MARSCNFDRQEKLVQAMELFWRKGFAETSIADLVEHLGINRFSLYNSFGDKQSLYRESLRFYLDHYSFGAKEQILHAQAGLSEILTYLARFVALQREQEYGCFMQNAVMEKCLDDDCVQQECQRLFAQLQSNFADVLGYSQRQGELSQSVQPESLAAFLVLQLQGIRVLGKAKEYALLDNAFEVLSEYLKSLALTPLKPVDVK</sequence>
<dbReference type="PANTHER" id="PTHR47506:SF10">
    <property type="entry name" value="TRANSCRIPTIONAL REGULATORY PROTEIN"/>
    <property type="match status" value="1"/>
</dbReference>
<dbReference type="InterPro" id="IPR001647">
    <property type="entry name" value="HTH_TetR"/>
</dbReference>
<dbReference type="PROSITE" id="PS50977">
    <property type="entry name" value="HTH_TETR_2"/>
    <property type="match status" value="1"/>
</dbReference>
<dbReference type="KEGG" id="sbj:CF168_06540"/>
<name>A0A220UK82_9GAMM</name>
<dbReference type="Gene3D" id="1.10.357.10">
    <property type="entry name" value="Tetracycline Repressor, domain 2"/>
    <property type="match status" value="1"/>
</dbReference>
<dbReference type="InterPro" id="IPR036271">
    <property type="entry name" value="Tet_transcr_reg_TetR-rel_C_sf"/>
</dbReference>
<proteinExistence type="predicted"/>
<protein>
    <submittedName>
        <fullName evidence="6">TetR family transcriptional regulator</fullName>
    </submittedName>
</protein>
<evidence type="ECO:0000256" key="2">
    <source>
        <dbReference type="ARBA" id="ARBA00023125"/>
    </source>
</evidence>
<dbReference type="GO" id="GO:0003677">
    <property type="term" value="F:DNA binding"/>
    <property type="evidence" value="ECO:0007669"/>
    <property type="project" value="UniProtKB-UniRule"/>
</dbReference>
<reference evidence="6 7" key="1">
    <citation type="submission" date="2017-07" db="EMBL/GenBank/DDBJ databases">
        <title>Phenotypical and genomic characterization of a clinical isolate of Shewanella bicestrii sp. nov. producing an extended-spectrum beta-lactamase and a new oxacillinase variant.</title>
        <authorList>
            <person name="Jousset A.B."/>
            <person name="Bonnin R.A."/>
            <person name="Girlich D."/>
            <person name="Dabos L."/>
            <person name="Potron A."/>
            <person name="Dortet L."/>
            <person name="Glaser P."/>
            <person name="Naas T."/>
        </authorList>
    </citation>
    <scope>NUCLEOTIDE SEQUENCE [LARGE SCALE GENOMIC DNA]</scope>
    <source>
        <strain evidence="6 7">JAB-1</strain>
    </source>
</reference>
<evidence type="ECO:0000256" key="4">
    <source>
        <dbReference type="PROSITE-ProRule" id="PRU00335"/>
    </source>
</evidence>
<keyword evidence="7" id="KW-1185">Reference proteome</keyword>
<dbReference type="InterPro" id="IPR011075">
    <property type="entry name" value="TetR_C"/>
</dbReference>
<evidence type="ECO:0000256" key="1">
    <source>
        <dbReference type="ARBA" id="ARBA00023015"/>
    </source>
</evidence>
<keyword evidence="2 4" id="KW-0238">DNA-binding</keyword>
<evidence type="ECO:0000256" key="3">
    <source>
        <dbReference type="ARBA" id="ARBA00023163"/>
    </source>
</evidence>
<dbReference type="Pfam" id="PF16925">
    <property type="entry name" value="TetR_C_13"/>
    <property type="match status" value="1"/>
</dbReference>
<feature type="domain" description="HTH tetR-type" evidence="5">
    <location>
        <begin position="6"/>
        <end position="66"/>
    </location>
</feature>
<keyword evidence="3" id="KW-0804">Transcription</keyword>
<evidence type="ECO:0000259" key="5">
    <source>
        <dbReference type="PROSITE" id="PS50977"/>
    </source>
</evidence>
<evidence type="ECO:0000313" key="6">
    <source>
        <dbReference type="EMBL" id="ASK68559.1"/>
    </source>
</evidence>
<dbReference type="AlphaFoldDB" id="A0A220UK82"/>
<dbReference type="SUPFAM" id="SSF46689">
    <property type="entry name" value="Homeodomain-like"/>
    <property type="match status" value="1"/>
</dbReference>
<evidence type="ECO:0000313" key="7">
    <source>
        <dbReference type="Proteomes" id="UP000198367"/>
    </source>
</evidence>
<accession>A0A220UK82</accession>
<dbReference type="EMBL" id="CP022358">
    <property type="protein sequence ID" value="ASK68559.1"/>
    <property type="molecule type" value="Genomic_DNA"/>
</dbReference>
<dbReference type="InterPro" id="IPR009057">
    <property type="entry name" value="Homeodomain-like_sf"/>
</dbReference>
<keyword evidence="1" id="KW-0805">Transcription regulation</keyword>